<gene>
    <name evidence="2" type="ORF">G7078_02920</name>
</gene>
<dbReference type="AlphaFoldDB" id="A0A6G7ZLP2"/>
<dbReference type="EMBL" id="CP049871">
    <property type="protein sequence ID" value="QIL01842.1"/>
    <property type="molecule type" value="Genomic_DNA"/>
</dbReference>
<proteinExistence type="predicted"/>
<name>A0A6G7ZLP2_9SPHN</name>
<keyword evidence="3" id="KW-1185">Reference proteome</keyword>
<keyword evidence="1" id="KW-0812">Transmembrane</keyword>
<feature type="transmembrane region" description="Helical" evidence="1">
    <location>
        <begin position="82"/>
        <end position="102"/>
    </location>
</feature>
<dbReference type="Proteomes" id="UP000502502">
    <property type="component" value="Chromosome"/>
</dbReference>
<accession>A0A6G7ZLP2</accession>
<evidence type="ECO:0000313" key="3">
    <source>
        <dbReference type="Proteomes" id="UP000502502"/>
    </source>
</evidence>
<sequence length="143" mass="14951">MLKLIASIIGGLVVAFALVFFSDAVFHALSPTSAPSDFNDTDAMRRYVESQPVSLLVGVVFGWAVAALAGSLLAARYGGRGGWPGWVVTALFLLATSTNFLMVPHPTWMIAIAILLIAAAGWLGSRLGAKTAQSDAMPSDIEG</sequence>
<dbReference type="KEGG" id="ssin:G7078_02920"/>
<feature type="transmembrane region" description="Helical" evidence="1">
    <location>
        <begin position="52"/>
        <end position="75"/>
    </location>
</feature>
<reference evidence="2 3" key="1">
    <citation type="submission" date="2020-03" db="EMBL/GenBank/DDBJ databases">
        <title>Sphingomonas sp. nov., isolated from fish.</title>
        <authorList>
            <person name="Hyun D.-W."/>
            <person name="Bae J.-W."/>
        </authorList>
    </citation>
    <scope>NUCLEOTIDE SEQUENCE [LARGE SCALE GENOMIC DNA]</scope>
    <source>
        <strain evidence="2 3">HDW15C</strain>
    </source>
</reference>
<keyword evidence="1" id="KW-0472">Membrane</keyword>
<evidence type="ECO:0000313" key="2">
    <source>
        <dbReference type="EMBL" id="QIL01842.1"/>
    </source>
</evidence>
<dbReference type="RefSeq" id="WP_166092827.1">
    <property type="nucleotide sequence ID" value="NZ_CP049871.1"/>
</dbReference>
<evidence type="ECO:0000256" key="1">
    <source>
        <dbReference type="SAM" id="Phobius"/>
    </source>
</evidence>
<feature type="transmembrane region" description="Helical" evidence="1">
    <location>
        <begin position="108"/>
        <end position="129"/>
    </location>
</feature>
<keyword evidence="1" id="KW-1133">Transmembrane helix</keyword>
<organism evidence="2 3">
    <name type="scientific">Sphingomonas sinipercae</name>
    <dbReference type="NCBI Taxonomy" id="2714944"/>
    <lineage>
        <taxon>Bacteria</taxon>
        <taxon>Pseudomonadati</taxon>
        <taxon>Pseudomonadota</taxon>
        <taxon>Alphaproteobacteria</taxon>
        <taxon>Sphingomonadales</taxon>
        <taxon>Sphingomonadaceae</taxon>
        <taxon>Sphingomonas</taxon>
    </lineage>
</organism>
<protein>
    <submittedName>
        <fullName evidence="2">Uncharacterized protein</fullName>
    </submittedName>
</protein>